<evidence type="ECO:0000313" key="1">
    <source>
        <dbReference type="EMBL" id="MFC4833878.1"/>
    </source>
</evidence>
<reference evidence="2" key="1">
    <citation type="journal article" date="2019" name="Int. J. Syst. Evol. Microbiol.">
        <title>The Global Catalogue of Microorganisms (GCM) 10K type strain sequencing project: providing services to taxonomists for standard genome sequencing and annotation.</title>
        <authorList>
            <consortium name="The Broad Institute Genomics Platform"/>
            <consortium name="The Broad Institute Genome Sequencing Center for Infectious Disease"/>
            <person name="Wu L."/>
            <person name="Ma J."/>
        </authorList>
    </citation>
    <scope>NUCLEOTIDE SEQUENCE [LARGE SCALE GENOMIC DNA]</scope>
    <source>
        <strain evidence="2">CCUG 50347</strain>
    </source>
</reference>
<gene>
    <name evidence="1" type="ORF">ACFPEL_15800</name>
</gene>
<keyword evidence="2" id="KW-1185">Reference proteome</keyword>
<dbReference type="RefSeq" id="WP_274188528.1">
    <property type="nucleotide sequence ID" value="NZ_BAABHN010000034.1"/>
</dbReference>
<protein>
    <submittedName>
        <fullName evidence="1">Uncharacterized protein</fullName>
    </submittedName>
</protein>
<comment type="caution">
    <text evidence="1">The sequence shown here is derived from an EMBL/GenBank/DDBJ whole genome shotgun (WGS) entry which is preliminary data.</text>
</comment>
<evidence type="ECO:0000313" key="2">
    <source>
        <dbReference type="Proteomes" id="UP001595909"/>
    </source>
</evidence>
<dbReference type="Proteomes" id="UP001595909">
    <property type="component" value="Unassembled WGS sequence"/>
</dbReference>
<sequence>MSAGSAGWRAHVDAALDPRFERAFAILDALHAERQRPRAEQRASRVLWLRRELDYLLAEIDGLRAPRVPRGTR</sequence>
<accession>A0ABV9RKQ0</accession>
<dbReference type="EMBL" id="JBHSIM010000034">
    <property type="protein sequence ID" value="MFC4833878.1"/>
    <property type="molecule type" value="Genomic_DNA"/>
</dbReference>
<name>A0ABV9RKQ0_9PSEU</name>
<organism evidence="1 2">
    <name type="scientific">Actinomycetospora chibensis</name>
    <dbReference type="NCBI Taxonomy" id="663606"/>
    <lineage>
        <taxon>Bacteria</taxon>
        <taxon>Bacillati</taxon>
        <taxon>Actinomycetota</taxon>
        <taxon>Actinomycetes</taxon>
        <taxon>Pseudonocardiales</taxon>
        <taxon>Pseudonocardiaceae</taxon>
        <taxon>Actinomycetospora</taxon>
    </lineage>
</organism>
<proteinExistence type="predicted"/>